<dbReference type="RefSeq" id="WP_161699689.1">
    <property type="nucleotide sequence ID" value="NZ_JAAAMU010000007.1"/>
</dbReference>
<accession>A0A7X4YQC2</accession>
<keyword evidence="6" id="KW-1185">Reference proteome</keyword>
<comment type="caution">
    <text evidence="5">The sequence shown here is derived from an EMBL/GenBank/DDBJ whole genome shotgun (WGS) entry which is preliminary data.</text>
</comment>
<proteinExistence type="inferred from homology"/>
<dbReference type="EMBL" id="JAAAMU010000007">
    <property type="protein sequence ID" value="NBC70601.1"/>
    <property type="molecule type" value="Genomic_DNA"/>
</dbReference>
<sequence>MQPNPPIQPLESSLKQLFANCSDVILQHVKLINEDSRWGVLFVYCEGLIDGQRIDQSIIPQLEKFTADQAESGTLGNLPFQPLDHDKQTIIDAVFSGKLLLIFDRLEEIYSLDIANPPQRQPQESNTEVSVKGPRDGFTEQVSMNIALIRKRLRTQTLCCESYVIGRRSRTKVALLYESDIIDPKMIETARQRIRKIDVDALVSSEELAEYISESPFRLFPLIDYIGRPDYAVEALLKGRFVIIVDGTPMVLIAPATLSSLLKTPEDIHASYIFVACESLLRYLGLFIGIFIPGFYVALTSYHLDQIPITTLATVINVSKGLPIPAPLEAFLMQITFELFREAGIRLPKGVGQTVTVVGGLFIGQAAIEAGLTSPAMLVVTALSMVSTYTLVNQSLSGLVTLLRLYILACASFLGMYGFFWGMFSLLVYLTRMQSFGVPYLAPFSPPVFKDMLMALLTKPRTLVRTRPLIFNPTDADRREEGK</sequence>
<keyword evidence="4" id="KW-1133">Transmembrane helix</keyword>
<dbReference type="AlphaFoldDB" id="A0A7X4YQC2"/>
<gene>
    <name evidence="5" type="ORF">GT003_16490</name>
</gene>
<feature type="transmembrane region" description="Helical" evidence="4">
    <location>
        <begin position="374"/>
        <end position="393"/>
    </location>
</feature>
<comment type="similarity">
    <text evidence="1">Belongs to the GerABKA family.</text>
</comment>
<protein>
    <submittedName>
        <fullName evidence="5">Spore germination protein</fullName>
    </submittedName>
</protein>
<keyword evidence="2 4" id="KW-0472">Membrane</keyword>
<dbReference type="InterPro" id="IPR004995">
    <property type="entry name" value="Spore_Ger"/>
</dbReference>
<dbReference type="Pfam" id="PF03323">
    <property type="entry name" value="GerA"/>
    <property type="match status" value="1"/>
</dbReference>
<evidence type="ECO:0000256" key="4">
    <source>
        <dbReference type="SAM" id="Phobius"/>
    </source>
</evidence>
<feature type="transmembrane region" description="Helical" evidence="4">
    <location>
        <begin position="280"/>
        <end position="299"/>
    </location>
</feature>
<feature type="transmembrane region" description="Helical" evidence="4">
    <location>
        <begin position="405"/>
        <end position="430"/>
    </location>
</feature>
<dbReference type="InterPro" id="IPR050768">
    <property type="entry name" value="UPF0353/GerABKA_families"/>
</dbReference>
<evidence type="ECO:0000256" key="3">
    <source>
        <dbReference type="SAM" id="MobiDB-lite"/>
    </source>
</evidence>
<organism evidence="5 6">
    <name type="scientific">Paenibacillus sacheonensis</name>
    <dbReference type="NCBI Taxonomy" id="742054"/>
    <lineage>
        <taxon>Bacteria</taxon>
        <taxon>Bacillati</taxon>
        <taxon>Bacillota</taxon>
        <taxon>Bacilli</taxon>
        <taxon>Bacillales</taxon>
        <taxon>Paenibacillaceae</taxon>
        <taxon>Paenibacillus</taxon>
    </lineage>
</organism>
<name>A0A7X4YQC2_9BACL</name>
<dbReference type="GO" id="GO:0009847">
    <property type="term" value="P:spore germination"/>
    <property type="evidence" value="ECO:0007669"/>
    <property type="project" value="InterPro"/>
</dbReference>
<dbReference type="PIRSF" id="PIRSF005690">
    <property type="entry name" value="GerBA"/>
    <property type="match status" value="1"/>
</dbReference>
<dbReference type="GO" id="GO:0016020">
    <property type="term" value="C:membrane"/>
    <property type="evidence" value="ECO:0007669"/>
    <property type="project" value="InterPro"/>
</dbReference>
<dbReference type="PANTHER" id="PTHR22550:SF5">
    <property type="entry name" value="LEUCINE ZIPPER PROTEIN 4"/>
    <property type="match status" value="1"/>
</dbReference>
<dbReference type="Proteomes" id="UP000558113">
    <property type="component" value="Unassembled WGS sequence"/>
</dbReference>
<feature type="region of interest" description="Disordered" evidence="3">
    <location>
        <begin position="116"/>
        <end position="135"/>
    </location>
</feature>
<keyword evidence="4" id="KW-0812">Transmembrane</keyword>
<evidence type="ECO:0000256" key="2">
    <source>
        <dbReference type="ARBA" id="ARBA00023136"/>
    </source>
</evidence>
<evidence type="ECO:0000313" key="5">
    <source>
        <dbReference type="EMBL" id="NBC70601.1"/>
    </source>
</evidence>
<evidence type="ECO:0000313" key="6">
    <source>
        <dbReference type="Proteomes" id="UP000558113"/>
    </source>
</evidence>
<dbReference type="PANTHER" id="PTHR22550">
    <property type="entry name" value="SPORE GERMINATION PROTEIN"/>
    <property type="match status" value="1"/>
</dbReference>
<reference evidence="5 6" key="1">
    <citation type="submission" date="2020-01" db="EMBL/GenBank/DDBJ databases">
        <title>Paenibacillus soybeanensis sp. nov. isolated from the nodules of soybean (Glycine max(L.) Merr).</title>
        <authorList>
            <person name="Wang H."/>
        </authorList>
    </citation>
    <scope>NUCLEOTIDE SEQUENCE [LARGE SCALE GENOMIC DNA]</scope>
    <source>
        <strain evidence="5 6">DSM 23054</strain>
    </source>
</reference>
<dbReference type="OrthoDB" id="1726708at2"/>
<evidence type="ECO:0000256" key="1">
    <source>
        <dbReference type="ARBA" id="ARBA00005278"/>
    </source>
</evidence>